<feature type="region of interest" description="Disordered" evidence="10">
    <location>
        <begin position="248"/>
        <end position="303"/>
    </location>
</feature>
<dbReference type="Proteomes" id="UP001342314">
    <property type="component" value="Unassembled WGS sequence"/>
</dbReference>
<feature type="compositionally biased region" description="Basic and acidic residues" evidence="10">
    <location>
        <begin position="264"/>
        <end position="276"/>
    </location>
</feature>
<evidence type="ECO:0000256" key="3">
    <source>
        <dbReference type="ARBA" id="ARBA00022553"/>
    </source>
</evidence>
<keyword evidence="7" id="KW-0067">ATP-binding</keyword>
<evidence type="ECO:0000256" key="4">
    <source>
        <dbReference type="ARBA" id="ARBA00022679"/>
    </source>
</evidence>
<feature type="compositionally biased region" description="Low complexity" evidence="10">
    <location>
        <begin position="1122"/>
        <end position="1151"/>
    </location>
</feature>
<feature type="domain" description="Protein kinase" evidence="11">
    <location>
        <begin position="470"/>
        <end position="763"/>
    </location>
</feature>
<dbReference type="Gene3D" id="3.30.200.20">
    <property type="entry name" value="Phosphorylase Kinase, domain 1"/>
    <property type="match status" value="1"/>
</dbReference>
<name>A0AAV5GC47_9BASI</name>
<dbReference type="InterPro" id="IPR008271">
    <property type="entry name" value="Ser/Thr_kinase_AS"/>
</dbReference>
<dbReference type="PROSITE" id="PS50011">
    <property type="entry name" value="PROTEIN_KINASE_DOM"/>
    <property type="match status" value="1"/>
</dbReference>
<organism evidence="13 14">
    <name type="scientific">Rhodotorula paludigena</name>
    <dbReference type="NCBI Taxonomy" id="86838"/>
    <lineage>
        <taxon>Eukaryota</taxon>
        <taxon>Fungi</taxon>
        <taxon>Dikarya</taxon>
        <taxon>Basidiomycota</taxon>
        <taxon>Pucciniomycotina</taxon>
        <taxon>Microbotryomycetes</taxon>
        <taxon>Sporidiobolales</taxon>
        <taxon>Sporidiobolaceae</taxon>
        <taxon>Rhodotorula</taxon>
    </lineage>
</organism>
<feature type="region of interest" description="Disordered" evidence="10">
    <location>
        <begin position="804"/>
        <end position="940"/>
    </location>
</feature>
<gene>
    <name evidence="13" type="ORF">Rhopal_000368-T1</name>
</gene>
<evidence type="ECO:0000256" key="2">
    <source>
        <dbReference type="ARBA" id="ARBA00022527"/>
    </source>
</evidence>
<comment type="catalytic activity">
    <reaction evidence="9">
        <text>L-seryl-[protein] + ATP = O-phospho-L-seryl-[protein] + ADP + H(+)</text>
        <dbReference type="Rhea" id="RHEA:17989"/>
        <dbReference type="Rhea" id="RHEA-COMP:9863"/>
        <dbReference type="Rhea" id="RHEA-COMP:11604"/>
        <dbReference type="ChEBI" id="CHEBI:15378"/>
        <dbReference type="ChEBI" id="CHEBI:29999"/>
        <dbReference type="ChEBI" id="CHEBI:30616"/>
        <dbReference type="ChEBI" id="CHEBI:83421"/>
        <dbReference type="ChEBI" id="CHEBI:456216"/>
        <dbReference type="EC" id="2.7.11.1"/>
    </reaction>
</comment>
<keyword evidence="14" id="KW-1185">Reference proteome</keyword>
<evidence type="ECO:0000256" key="10">
    <source>
        <dbReference type="SAM" id="MobiDB-lite"/>
    </source>
</evidence>
<proteinExistence type="predicted"/>
<keyword evidence="2" id="KW-0723">Serine/threonine-protein kinase</keyword>
<evidence type="ECO:0000259" key="11">
    <source>
        <dbReference type="PROSITE" id="PS50011"/>
    </source>
</evidence>
<evidence type="ECO:0000256" key="1">
    <source>
        <dbReference type="ARBA" id="ARBA00012513"/>
    </source>
</evidence>
<keyword evidence="3" id="KW-0597">Phosphoprotein</keyword>
<feature type="region of interest" description="Disordered" evidence="10">
    <location>
        <begin position="995"/>
        <end position="1066"/>
    </location>
</feature>
<dbReference type="Pfam" id="PF00069">
    <property type="entry name" value="Pkinase"/>
    <property type="match status" value="1"/>
</dbReference>
<feature type="compositionally biased region" description="Polar residues" evidence="10">
    <location>
        <begin position="1011"/>
        <end position="1020"/>
    </location>
</feature>
<accession>A0AAV5GC47</accession>
<evidence type="ECO:0000256" key="9">
    <source>
        <dbReference type="ARBA" id="ARBA00048679"/>
    </source>
</evidence>
<evidence type="ECO:0000313" key="14">
    <source>
        <dbReference type="Proteomes" id="UP001342314"/>
    </source>
</evidence>
<dbReference type="InterPro" id="IPR000719">
    <property type="entry name" value="Prot_kinase_dom"/>
</dbReference>
<comment type="catalytic activity">
    <reaction evidence="8">
        <text>L-threonyl-[protein] + ATP = O-phospho-L-threonyl-[protein] + ADP + H(+)</text>
        <dbReference type="Rhea" id="RHEA:46608"/>
        <dbReference type="Rhea" id="RHEA-COMP:11060"/>
        <dbReference type="Rhea" id="RHEA-COMP:11605"/>
        <dbReference type="ChEBI" id="CHEBI:15378"/>
        <dbReference type="ChEBI" id="CHEBI:30013"/>
        <dbReference type="ChEBI" id="CHEBI:30616"/>
        <dbReference type="ChEBI" id="CHEBI:61977"/>
        <dbReference type="ChEBI" id="CHEBI:456216"/>
        <dbReference type="EC" id="2.7.11.1"/>
    </reaction>
</comment>
<dbReference type="FunFam" id="1.10.510.10:FF:000024">
    <property type="entry name" value="Probable serine/threonine-protein kinase cot-1"/>
    <property type="match status" value="1"/>
</dbReference>
<evidence type="ECO:0000256" key="8">
    <source>
        <dbReference type="ARBA" id="ARBA00047899"/>
    </source>
</evidence>
<dbReference type="SUPFAM" id="SSF56112">
    <property type="entry name" value="Protein kinase-like (PK-like)"/>
    <property type="match status" value="1"/>
</dbReference>
<feature type="region of interest" description="Disordered" evidence="10">
    <location>
        <begin position="348"/>
        <end position="458"/>
    </location>
</feature>
<keyword evidence="5" id="KW-0547">Nucleotide-binding</keyword>
<protein>
    <recommendedName>
        <fullName evidence="1">non-specific serine/threonine protein kinase</fullName>
        <ecNumber evidence="1">2.7.11.1</ecNumber>
    </recommendedName>
</protein>
<dbReference type="AlphaFoldDB" id="A0AAV5GC47"/>
<evidence type="ECO:0000256" key="6">
    <source>
        <dbReference type="ARBA" id="ARBA00022777"/>
    </source>
</evidence>
<dbReference type="GO" id="GO:0005524">
    <property type="term" value="F:ATP binding"/>
    <property type="evidence" value="ECO:0007669"/>
    <property type="project" value="UniProtKB-KW"/>
</dbReference>
<dbReference type="EC" id="2.7.11.1" evidence="1"/>
<feature type="compositionally biased region" description="Pro residues" evidence="10">
    <location>
        <begin position="399"/>
        <end position="408"/>
    </location>
</feature>
<feature type="compositionally biased region" description="Polar residues" evidence="10">
    <location>
        <begin position="49"/>
        <end position="59"/>
    </location>
</feature>
<feature type="region of interest" description="Disordered" evidence="10">
    <location>
        <begin position="1119"/>
        <end position="1182"/>
    </location>
</feature>
<dbReference type="PROSITE" id="PS51285">
    <property type="entry name" value="AGC_KINASE_CTER"/>
    <property type="match status" value="1"/>
</dbReference>
<dbReference type="PROSITE" id="PS00108">
    <property type="entry name" value="PROTEIN_KINASE_ST"/>
    <property type="match status" value="1"/>
</dbReference>
<evidence type="ECO:0000313" key="13">
    <source>
        <dbReference type="EMBL" id="GJN87419.1"/>
    </source>
</evidence>
<dbReference type="EMBL" id="BQKY01000001">
    <property type="protein sequence ID" value="GJN87419.1"/>
    <property type="molecule type" value="Genomic_DNA"/>
</dbReference>
<feature type="compositionally biased region" description="Polar residues" evidence="10">
    <location>
        <begin position="445"/>
        <end position="458"/>
    </location>
</feature>
<feature type="domain" description="AGC-kinase C-terminal" evidence="12">
    <location>
        <begin position="764"/>
        <end position="853"/>
    </location>
</feature>
<dbReference type="Gene3D" id="1.10.510.10">
    <property type="entry name" value="Transferase(Phosphotransferase) domain 1"/>
    <property type="match status" value="1"/>
</dbReference>
<evidence type="ECO:0000259" key="12">
    <source>
        <dbReference type="PROSITE" id="PS51285"/>
    </source>
</evidence>
<reference evidence="13 14" key="1">
    <citation type="submission" date="2021-12" db="EMBL/GenBank/DDBJ databases">
        <title>High titer production of polyol ester of fatty acids by Rhodotorula paludigena BS15 towards product separation-free biomass refinery.</title>
        <authorList>
            <person name="Mano J."/>
            <person name="Ono H."/>
            <person name="Tanaka T."/>
            <person name="Naito K."/>
            <person name="Sushida H."/>
            <person name="Ike M."/>
            <person name="Tokuyasu K."/>
            <person name="Kitaoka M."/>
        </authorList>
    </citation>
    <scope>NUCLEOTIDE SEQUENCE [LARGE SCALE GENOMIC DNA]</scope>
    <source>
        <strain evidence="13 14">BS15</strain>
    </source>
</reference>
<feature type="compositionally biased region" description="Acidic residues" evidence="10">
    <location>
        <begin position="857"/>
        <end position="875"/>
    </location>
</feature>
<dbReference type="SMART" id="SM00220">
    <property type="entry name" value="S_TKc"/>
    <property type="match status" value="1"/>
</dbReference>
<dbReference type="GO" id="GO:0004674">
    <property type="term" value="F:protein serine/threonine kinase activity"/>
    <property type="evidence" value="ECO:0007669"/>
    <property type="project" value="UniProtKB-KW"/>
</dbReference>
<evidence type="ECO:0000256" key="5">
    <source>
        <dbReference type="ARBA" id="ARBA00022741"/>
    </source>
</evidence>
<keyword evidence="4" id="KW-0808">Transferase</keyword>
<dbReference type="InterPro" id="IPR000961">
    <property type="entry name" value="AGC-kinase_C"/>
</dbReference>
<comment type="caution">
    <text evidence="13">The sequence shown here is derived from an EMBL/GenBank/DDBJ whole genome shotgun (WGS) entry which is preliminary data.</text>
</comment>
<sequence length="1258" mass="134951">MTSKSGTLRASSSWLGSLGQPSAFEAKFSTFAVTGNKPSPRRKVGPGSTVFQADESLTTGVGKVRSSGERDSLDDELRDLRGLVDVAEQGWSITIAEGPKARSRSRKPDPVLTIYVSTPTSSLTLTRNLSEVVDFEARLRSHFPGQLPNRKPVVSPTTPKKRNTVLASLTRTLSPRRGSSGVKDLASALTAASLDASIRSHSAWHTFFAARRDDLESARVERRIKRARSDQTMHLSQGVVSASPLKAFGVEAPREARPEEEEPFDRGETDRSERQEASTATATSVSASATSTAATESTAETDVEQVDATVEPLHIALEPAVAPLEDTKITAKEPGAASAGVAVVAEDGGADPNGMAPMDTSGEVTPGDIPFAPTADLVSSDAQGRDTAVPADAALSPEIAPPPAPAAAPPSSRSAPPVTPTKPDHKNKSEATSPASLRPPAAGSMTRSMSNASAATTISRQSRAITLDSFDVLRVLGKGCAGKVLLVKKKGTNEHYALKAITKRHVLAHRELTHTRTEQAVLKTCAKDQSNPFVVKLHYSFRDQDTLYLALDFHPGGDLATQLARWGRLGRDRARFYISEILEGVAGLHRAGIIYRDLKPENVLISADGHIVLTDFGLSKDFGHARIEPRQDGLPRPHWLEHPSRSASSPPADAFFFKRRETTMSFCGTAEYLAPEVLLGKPYSYEVDIWSAGTMLYEMLSGMTPFWANDHASMYRRVLHDDLTFDDSLQQFDSETKALCRGMLQRDPLLRISHARILKHPYFRMISWDFIRQKRYMPPLVPVLNPDNPADTSHFDDMFLSLPAEVKGDGPADEAGGDRDPPEGEPQEPFDEQGKDVFDGYSYYGRDSASIHRHEMDDDDNVTDKSDDDEADEQNEQQYDHTGDADSLDGVEAQKSDAVSIGDDNLVAAADLSPTQRPTANMLPYTAHEAGSSSGATVGQDGSAMSLRAAAPLFQSAQPVSTAKSDIVSASKSLDAQTQNVQEAPAAMLPDLVDLVHSTPATSPPRCASPAESSIQTTDVLQQSSASGTSSSLSLAAVRSRQLSSRSNLEPLPEHPPATPPTDIVVEEAEELTDDEWDVVDREVGGFVRNGGREATLWQRGVRDKYRLVLAPLASPLRQPASLRTGGSRQTSSRIGSTSSAQSSSQVSPATTPEPPASPRPNAMRRLTSMRSPSNTGKGFLRSRASQGSLDAGLYAAANGIGTRTAPSSPRIGWKSSKRSLAPSTTSSDAGELDGTLTPRKAGFKKLAKSAFLAGSKP</sequence>
<evidence type="ECO:0000256" key="7">
    <source>
        <dbReference type="ARBA" id="ARBA00022840"/>
    </source>
</evidence>
<feature type="region of interest" description="Disordered" evidence="10">
    <location>
        <begin position="1200"/>
        <end position="1239"/>
    </location>
</feature>
<dbReference type="PANTHER" id="PTHR24351">
    <property type="entry name" value="RIBOSOMAL PROTEIN S6 KINASE"/>
    <property type="match status" value="1"/>
</dbReference>
<feature type="region of interest" description="Disordered" evidence="10">
    <location>
        <begin position="33"/>
        <end position="73"/>
    </location>
</feature>
<feature type="compositionally biased region" description="Basic and acidic residues" evidence="10">
    <location>
        <begin position="806"/>
        <end position="822"/>
    </location>
</feature>
<dbReference type="GO" id="GO:0007010">
    <property type="term" value="P:cytoskeleton organization"/>
    <property type="evidence" value="ECO:0007669"/>
    <property type="project" value="UniProtKB-ARBA"/>
</dbReference>
<feature type="compositionally biased region" description="Low complexity" evidence="10">
    <location>
        <begin position="277"/>
        <end position="298"/>
    </location>
</feature>
<dbReference type="InterPro" id="IPR045270">
    <property type="entry name" value="STKc_AGC"/>
</dbReference>
<dbReference type="InterPro" id="IPR011009">
    <property type="entry name" value="Kinase-like_dom_sf"/>
</dbReference>
<dbReference type="CDD" id="cd05123">
    <property type="entry name" value="STKc_AGC"/>
    <property type="match status" value="1"/>
</dbReference>
<keyword evidence="6" id="KW-0418">Kinase</keyword>
<dbReference type="SMART" id="SM00133">
    <property type="entry name" value="S_TK_X"/>
    <property type="match status" value="1"/>
</dbReference>
<feature type="compositionally biased region" description="Low complexity" evidence="10">
    <location>
        <begin position="1021"/>
        <end position="1051"/>
    </location>
</feature>